<proteinExistence type="predicted"/>
<keyword evidence="3" id="KW-0732">Signal</keyword>
<evidence type="ECO:0000256" key="4">
    <source>
        <dbReference type="ARBA" id="ARBA00023136"/>
    </source>
</evidence>
<keyword evidence="2" id="KW-0812">Transmembrane</keyword>
<gene>
    <name evidence="7" type="ORF">OSR52_07175</name>
</gene>
<evidence type="ECO:0000313" key="8">
    <source>
        <dbReference type="Proteomes" id="UP001153642"/>
    </source>
</evidence>
<keyword evidence="4" id="KW-0472">Membrane</keyword>
<keyword evidence="5" id="KW-0998">Cell outer membrane</keyword>
<comment type="caution">
    <text evidence="7">The sequence shown here is derived from an EMBL/GenBank/DDBJ whole genome shotgun (WGS) entry which is preliminary data.</text>
</comment>
<evidence type="ECO:0000256" key="2">
    <source>
        <dbReference type="ARBA" id="ARBA00022692"/>
    </source>
</evidence>
<dbReference type="Proteomes" id="UP001153642">
    <property type="component" value="Unassembled WGS sequence"/>
</dbReference>
<feature type="domain" description="Bacterial surface antigen (D15)" evidence="6">
    <location>
        <begin position="369"/>
        <end position="740"/>
    </location>
</feature>
<dbReference type="InterPro" id="IPR000184">
    <property type="entry name" value="Bac_surfAg_D15"/>
</dbReference>
<organism evidence="7 8">
    <name type="scientific">Galbibacter pacificus</name>
    <dbReference type="NCBI Taxonomy" id="2996052"/>
    <lineage>
        <taxon>Bacteria</taxon>
        <taxon>Pseudomonadati</taxon>
        <taxon>Bacteroidota</taxon>
        <taxon>Flavobacteriia</taxon>
        <taxon>Flavobacteriales</taxon>
        <taxon>Flavobacteriaceae</taxon>
        <taxon>Galbibacter</taxon>
    </lineage>
</organism>
<evidence type="ECO:0000313" key="7">
    <source>
        <dbReference type="EMBL" id="MDG3585648.1"/>
    </source>
</evidence>
<name>A0ABT6FQU7_9FLAO</name>
<keyword evidence="8" id="KW-1185">Reference proteome</keyword>
<protein>
    <submittedName>
        <fullName evidence="7">BamA/TamA family outer membrane protein</fullName>
    </submittedName>
</protein>
<dbReference type="Gene3D" id="2.40.160.50">
    <property type="entry name" value="membrane protein fhac: a member of the omp85/tpsb transporter family"/>
    <property type="match status" value="1"/>
</dbReference>
<accession>A0ABT6FQU7</accession>
<evidence type="ECO:0000256" key="5">
    <source>
        <dbReference type="ARBA" id="ARBA00023237"/>
    </source>
</evidence>
<comment type="subcellular location">
    <subcellularLocation>
        <location evidence="1">Membrane</location>
    </subcellularLocation>
</comment>
<evidence type="ECO:0000259" key="6">
    <source>
        <dbReference type="Pfam" id="PF01103"/>
    </source>
</evidence>
<dbReference type="Pfam" id="PF01103">
    <property type="entry name" value="Omp85"/>
    <property type="match status" value="1"/>
</dbReference>
<evidence type="ECO:0000256" key="3">
    <source>
        <dbReference type="ARBA" id="ARBA00022729"/>
    </source>
</evidence>
<dbReference type="InterPro" id="IPR039910">
    <property type="entry name" value="D15-like"/>
</dbReference>
<dbReference type="EMBL" id="JAPMUA010000002">
    <property type="protein sequence ID" value="MDG3585648.1"/>
    <property type="molecule type" value="Genomic_DNA"/>
</dbReference>
<reference evidence="7" key="1">
    <citation type="submission" date="2022-11" db="EMBL/GenBank/DDBJ databases">
        <title>High-quality draft genome sequence of Galbibacter sp. strain CMA-7.</title>
        <authorList>
            <person name="Wei L."/>
            <person name="Dong C."/>
            <person name="Shao Z."/>
        </authorList>
    </citation>
    <scope>NUCLEOTIDE SEQUENCE</scope>
    <source>
        <strain evidence="7">CMA-7</strain>
    </source>
</reference>
<dbReference type="PANTHER" id="PTHR12815">
    <property type="entry name" value="SORTING AND ASSEMBLY MACHINERY SAMM50 PROTEIN FAMILY MEMBER"/>
    <property type="match status" value="1"/>
</dbReference>
<dbReference type="PANTHER" id="PTHR12815:SF47">
    <property type="entry name" value="TRANSLOCATION AND ASSEMBLY MODULE SUBUNIT TAMA"/>
    <property type="match status" value="1"/>
</dbReference>
<evidence type="ECO:0000256" key="1">
    <source>
        <dbReference type="ARBA" id="ARBA00004370"/>
    </source>
</evidence>
<sequence>MQLFFCFLAIFLGVSCSVNKYIPEDEALYTGGEIDLETETKIKDKKEIEEELNGLLRPEPNSKFLGVRWGLLSHYKSQKENPGFINRFFNKKIGEEPVYLSDVDVQKTEDLINNRLENRGFYKNSITSEVNKKKKRATAKYNVSVSEPYRLETYTIESDSMAIYDSIQTSLSETLLDKKTRFDLDLLKDERERIDDYLKDKGYYNFNDDFLIFEADTNQYEQKKFDLFLKMKDEVPGKSKIPYKLNSVEVYTDYSVNNDSLPKDTIHYNGIDYIQRTNFFKPKRLAPFVLFEKGQYYNPTRSKYTSNRLSKIGTYKYTTIRFEDAKPFQEGDSLGLLDAKIYLSPMNKHSLRAEVQANSKSNNYVGPALALSYSNRNLFKGGEIFNTTISFGYEKQIAGGTDDAGLTSTQLGFRTDLIFPRILFPLKFDLGFDYEVPKTKITVGVEYLNREEFYTSTSFITNFGYTWNANRYVYHELIPIGLNYSSLYNTSEEFDQLLIDNPFLENSFEQKFIAGLSYNFVYNEISNTKKRNPIYFSTNFKIAGNLLNLMAGKPDEEGKKKIFGLEYAQFVKTDVDFRYQYRIDSEQALVARIFGGIGYAYGNSISMPYSEQYYAGGPFSVRAFRIRSLGPGTYRIDDDNNDDDDTDSSGSYLDQTGDIRLEANLEYRFPIFSYVKGALFADAGNVWLLKENPAIPGGEISSGFLKELGVGVGAGLRVDIQSFVIRFDLAAPIHKPYEKRYNFDLSHPILNFAFGYPF</sequence>